<dbReference type="RefSeq" id="WP_173810965.1">
    <property type="nucleotide sequence ID" value="NZ_JABSNP010000014.1"/>
</dbReference>
<gene>
    <name evidence="2" type="ORF">HNP98_003022</name>
</gene>
<dbReference type="Pfam" id="PF00582">
    <property type="entry name" value="Usp"/>
    <property type="match status" value="2"/>
</dbReference>
<proteinExistence type="predicted"/>
<dbReference type="CDD" id="cd00293">
    <property type="entry name" value="USP-like"/>
    <property type="match status" value="1"/>
</dbReference>
<accession>A0ABX2FSL6</accession>
<feature type="domain" description="UspA" evidence="1">
    <location>
        <begin position="5"/>
        <end position="136"/>
    </location>
</feature>
<evidence type="ECO:0000313" key="2">
    <source>
        <dbReference type="EMBL" id="NRT20183.1"/>
    </source>
</evidence>
<organism evidence="2 3">
    <name type="scientific">Hymenobacter caeli</name>
    <dbReference type="NCBI Taxonomy" id="2735894"/>
    <lineage>
        <taxon>Bacteria</taxon>
        <taxon>Pseudomonadati</taxon>
        <taxon>Bacteroidota</taxon>
        <taxon>Cytophagia</taxon>
        <taxon>Cytophagales</taxon>
        <taxon>Hymenobacteraceae</taxon>
        <taxon>Hymenobacter</taxon>
    </lineage>
</organism>
<comment type="caution">
    <text evidence="2">The sequence shown here is derived from an EMBL/GenBank/DDBJ whole genome shotgun (WGS) entry which is preliminary data.</text>
</comment>
<protein>
    <submittedName>
        <fullName evidence="2">Nucleotide-binding universal stress UspA family protein</fullName>
    </submittedName>
</protein>
<sequence>MTPSLVVLTDFYAVPNRALSYAAGLAVPLHAQLVLLHVRHDNLLAPAEYGDSYHTWRGEQKTAFALQQLATDQPVPTEVDISDDALPAAVREAVRHRHPLLLVLGRPDPLIAPEELVVGTAMNLLRRVPYPLLLVPGAGWDAFPPRRLLLLVDGQPFGLRPHQDLVRRLLQATGGTLGVVQVLTDGAATPDVAAVLGTVRANDLVDAVGDESLYQVYQPTVVDGALAEASRQQADLLVVVARPHGWLGGLLHDSVTARLLRASPIPVLVLPAEEEG</sequence>
<feature type="domain" description="UspA" evidence="1">
    <location>
        <begin position="147"/>
        <end position="271"/>
    </location>
</feature>
<evidence type="ECO:0000259" key="1">
    <source>
        <dbReference type="Pfam" id="PF00582"/>
    </source>
</evidence>
<dbReference type="Gene3D" id="3.40.50.620">
    <property type="entry name" value="HUPs"/>
    <property type="match status" value="2"/>
</dbReference>
<dbReference type="InterPro" id="IPR014729">
    <property type="entry name" value="Rossmann-like_a/b/a_fold"/>
</dbReference>
<reference evidence="2 3" key="1">
    <citation type="submission" date="2020-05" db="EMBL/GenBank/DDBJ databases">
        <title>Genomic Encyclopedia of Type Strains, Phase IV (KMG-V): Genome sequencing to study the core and pangenomes of soil and plant-associated prokaryotes.</title>
        <authorList>
            <person name="Whitman W."/>
        </authorList>
    </citation>
    <scope>NUCLEOTIDE SEQUENCE [LARGE SCALE GENOMIC DNA]</scope>
    <source>
        <strain evidence="2 3">9A</strain>
    </source>
</reference>
<dbReference type="Proteomes" id="UP000779507">
    <property type="component" value="Unassembled WGS sequence"/>
</dbReference>
<dbReference type="EMBL" id="JABSNP010000014">
    <property type="protein sequence ID" value="NRT20183.1"/>
    <property type="molecule type" value="Genomic_DNA"/>
</dbReference>
<name>A0ABX2FSL6_9BACT</name>
<dbReference type="SUPFAM" id="SSF52402">
    <property type="entry name" value="Adenine nucleotide alpha hydrolases-like"/>
    <property type="match status" value="2"/>
</dbReference>
<evidence type="ECO:0000313" key="3">
    <source>
        <dbReference type="Proteomes" id="UP000779507"/>
    </source>
</evidence>
<dbReference type="InterPro" id="IPR006016">
    <property type="entry name" value="UspA"/>
</dbReference>
<keyword evidence="3" id="KW-1185">Reference proteome</keyword>